<gene>
    <name evidence="1" type="ORF">C4618_09835</name>
</gene>
<sequence>MTKLAIMSDLHIDLNHFSTFETKTLINLLKKEKIDHLHIAGDISNHFTKDTLPFINNLKKHIKLSYNLGNHDMLDLTETEIQRLDFQTYRFDKKMLLAFHGWYDYSFSNNRDIKDVEKLKKTFWFDRRLKRPNNDVTIQASILKRLDEILAKVDSSNIIIAMHFVPHKQFTMTHPRFSPFNAFLGSQAYHDLFQKYHIKDVVFGHAHRSFGDVKIGETTYHSRPLGYIREWNLTIDFVNQNPNHNPNLTWNLSKRYNAVKHLDSFENYPKKYFEDELRNSMTIFDC</sequence>
<proteinExistence type="predicted"/>
<dbReference type="GO" id="GO:0016787">
    <property type="term" value="F:hydrolase activity"/>
    <property type="evidence" value="ECO:0007669"/>
    <property type="project" value="InterPro"/>
</dbReference>
<dbReference type="PANTHER" id="PTHR36492:SF2">
    <property type="entry name" value="[ACYL-CARRIER-PROTEIN] PHOSPHODIESTERASE PPTH"/>
    <property type="match status" value="1"/>
</dbReference>
<dbReference type="NCBIfam" id="TIGR03729">
    <property type="entry name" value="acc_ester"/>
    <property type="match status" value="1"/>
</dbReference>
<dbReference type="Proteomes" id="UP000256718">
    <property type="component" value="Unassembled WGS sequence"/>
</dbReference>
<dbReference type="InterPro" id="IPR022302">
    <property type="entry name" value="Phosphoesterase_putative"/>
</dbReference>
<dbReference type="EMBL" id="QHGZ01000206">
    <property type="protein sequence ID" value="RDY79032.1"/>
    <property type="molecule type" value="Genomic_DNA"/>
</dbReference>
<name>A0A076YXR4_STRAG</name>
<evidence type="ECO:0000313" key="2">
    <source>
        <dbReference type="Proteomes" id="UP000256718"/>
    </source>
</evidence>
<dbReference type="Gene3D" id="3.60.21.10">
    <property type="match status" value="1"/>
</dbReference>
<dbReference type="InterPro" id="IPR029052">
    <property type="entry name" value="Metallo-depent_PP-like"/>
</dbReference>
<dbReference type="SUPFAM" id="SSF56300">
    <property type="entry name" value="Metallo-dependent phosphatases"/>
    <property type="match status" value="1"/>
</dbReference>
<organism evidence="1 2">
    <name type="scientific">Streptococcus agalactiae</name>
    <dbReference type="NCBI Taxonomy" id="1311"/>
    <lineage>
        <taxon>Bacteria</taxon>
        <taxon>Bacillati</taxon>
        <taxon>Bacillota</taxon>
        <taxon>Bacilli</taxon>
        <taxon>Lactobacillales</taxon>
        <taxon>Streptococcaceae</taxon>
        <taxon>Streptococcus</taxon>
    </lineage>
</organism>
<dbReference type="InterPro" id="IPR052963">
    <property type="entry name" value="Pantetheine_PDE"/>
</dbReference>
<dbReference type="RefSeq" id="WP_000163482.1">
    <property type="nucleotide sequence ID" value="NZ_CAXOLC010000004.1"/>
</dbReference>
<accession>A0A076YXR4</accession>
<comment type="caution">
    <text evidence="1">The sequence shown here is derived from an EMBL/GenBank/DDBJ whole genome shotgun (WGS) entry which is preliminary data.</text>
</comment>
<dbReference type="InterPro" id="IPR004843">
    <property type="entry name" value="Calcineurin-like_PHP"/>
</dbReference>
<evidence type="ECO:0000313" key="1">
    <source>
        <dbReference type="EMBL" id="RDY79032.1"/>
    </source>
</evidence>
<protein>
    <submittedName>
        <fullName evidence="1">Phosphoesterase</fullName>
    </submittedName>
</protein>
<reference evidence="1 2" key="1">
    <citation type="journal article" date="2018" name="Emerg. Microbes Infect.">
        <title>Phenotypic and molecular analysis of nontypeable Group B streptococci: identification of cps2a and hybrid cps2a/cps5 Group B streptococcal capsule gene clusters.</title>
        <authorList>
            <person name="Alhhazmi A."/>
            <person name="Tyrrell G.J."/>
        </authorList>
    </citation>
    <scope>NUCLEOTIDE SEQUENCE [LARGE SCALE GENOMIC DNA]</scope>
    <source>
        <strain evidence="1 2">PLGBS17</strain>
    </source>
</reference>
<dbReference type="PANTHER" id="PTHR36492">
    <property type="match status" value="1"/>
</dbReference>
<dbReference type="Pfam" id="PF00149">
    <property type="entry name" value="Metallophos"/>
    <property type="match status" value="1"/>
</dbReference>
<dbReference type="AlphaFoldDB" id="A0A076YXR4"/>